<comment type="subcellular location">
    <subcellularLocation>
        <location evidence="1 7">Cell membrane</location>
        <topology evidence="1 7">Multi-pass membrane protein</topology>
    </subcellularLocation>
</comment>
<dbReference type="RefSeq" id="WP_023952022.1">
    <property type="nucleotide sequence ID" value="NZ_AYSV01000098.1"/>
</dbReference>
<evidence type="ECO:0000256" key="2">
    <source>
        <dbReference type="ARBA" id="ARBA00022448"/>
    </source>
</evidence>
<dbReference type="Pfam" id="PF00528">
    <property type="entry name" value="BPD_transp_1"/>
    <property type="match status" value="1"/>
</dbReference>
<dbReference type="PANTHER" id="PTHR43744:SF3">
    <property type="entry name" value="LACTOSE TRANSPORT SYSTEM PERMEASE PROTEIN LACG"/>
    <property type="match status" value="1"/>
</dbReference>
<evidence type="ECO:0000256" key="7">
    <source>
        <dbReference type="RuleBase" id="RU363032"/>
    </source>
</evidence>
<evidence type="ECO:0000256" key="4">
    <source>
        <dbReference type="ARBA" id="ARBA00022692"/>
    </source>
</evidence>
<keyword evidence="10" id="KW-1185">Reference proteome</keyword>
<dbReference type="CDD" id="cd06261">
    <property type="entry name" value="TM_PBP2"/>
    <property type="match status" value="1"/>
</dbReference>
<evidence type="ECO:0000256" key="3">
    <source>
        <dbReference type="ARBA" id="ARBA00022475"/>
    </source>
</evidence>
<sequence>MNTRKGTGVTLSLLLLVAALLWCTPLIWMFSASVSATTFGPEMASLVPSFPLSFQHFIDAWESTDWINLYKNTIIFAFGTFFVQMLTITTAGYVFAYHQFKGKTFLFYLLLLQLMIVPVVLMIPNMMTLSDFGLLNSLLGTMLPYFASAFGVFLMRQAFLSIPKELEDAAIMEGCAWYQTLYHVLIPMVKPTLLSFATFSITYHWNEYLWPLMTLSDPSKQVLTVGLVSFAAGAESGGQWGVISAGTIMICLPLLIMFIFFQKHFLKSFGFSGIK</sequence>
<comment type="caution">
    <text evidence="9">The sequence shown here is derived from an EMBL/GenBank/DDBJ whole genome shotgun (WGS) entry which is preliminary data.</text>
</comment>
<accession>V8FZB4</accession>
<evidence type="ECO:0000256" key="6">
    <source>
        <dbReference type="ARBA" id="ARBA00023136"/>
    </source>
</evidence>
<dbReference type="EMBL" id="AYSV01000098">
    <property type="protein sequence ID" value="ETD69206.1"/>
    <property type="molecule type" value="Genomic_DNA"/>
</dbReference>
<dbReference type="InterPro" id="IPR000515">
    <property type="entry name" value="MetI-like"/>
</dbReference>
<feature type="transmembrane region" description="Helical" evidence="7">
    <location>
        <begin position="105"/>
        <end position="123"/>
    </location>
</feature>
<proteinExistence type="inferred from homology"/>
<protein>
    <submittedName>
        <fullName evidence="9">ABC transporter permease</fullName>
    </submittedName>
</protein>
<evidence type="ECO:0000256" key="5">
    <source>
        <dbReference type="ARBA" id="ARBA00022989"/>
    </source>
</evidence>
<feature type="transmembrane region" description="Helical" evidence="7">
    <location>
        <begin position="240"/>
        <end position="261"/>
    </location>
</feature>
<dbReference type="GO" id="GO:0055085">
    <property type="term" value="P:transmembrane transport"/>
    <property type="evidence" value="ECO:0007669"/>
    <property type="project" value="InterPro"/>
</dbReference>
<dbReference type="PANTHER" id="PTHR43744">
    <property type="entry name" value="ABC TRANSPORTER PERMEASE PROTEIN MG189-RELATED-RELATED"/>
    <property type="match status" value="1"/>
</dbReference>
<feature type="domain" description="ABC transmembrane type-1" evidence="8">
    <location>
        <begin position="70"/>
        <end position="261"/>
    </location>
</feature>
<dbReference type="AlphaFoldDB" id="V8FZB4"/>
<dbReference type="SUPFAM" id="SSF161098">
    <property type="entry name" value="MetI-like"/>
    <property type="match status" value="1"/>
</dbReference>
<feature type="transmembrane region" description="Helical" evidence="7">
    <location>
        <begin position="181"/>
        <end position="205"/>
    </location>
</feature>
<keyword evidence="5 7" id="KW-1133">Transmembrane helix</keyword>
<gene>
    <name evidence="9" type="ORF">V757_09400</name>
</gene>
<organism evidence="9 10">
    <name type="scientific">Pelistega indica</name>
    <dbReference type="NCBI Taxonomy" id="1414851"/>
    <lineage>
        <taxon>Bacteria</taxon>
        <taxon>Pseudomonadati</taxon>
        <taxon>Pseudomonadota</taxon>
        <taxon>Betaproteobacteria</taxon>
        <taxon>Burkholderiales</taxon>
        <taxon>Alcaligenaceae</taxon>
        <taxon>Pelistega</taxon>
    </lineage>
</organism>
<dbReference type="Proteomes" id="UP000018766">
    <property type="component" value="Unassembled WGS sequence"/>
</dbReference>
<dbReference type="InterPro" id="IPR035906">
    <property type="entry name" value="MetI-like_sf"/>
</dbReference>
<dbReference type="GO" id="GO:0005886">
    <property type="term" value="C:plasma membrane"/>
    <property type="evidence" value="ECO:0007669"/>
    <property type="project" value="UniProtKB-SubCell"/>
</dbReference>
<evidence type="ECO:0000313" key="9">
    <source>
        <dbReference type="EMBL" id="ETD69206.1"/>
    </source>
</evidence>
<evidence type="ECO:0000313" key="10">
    <source>
        <dbReference type="Proteomes" id="UP000018766"/>
    </source>
</evidence>
<comment type="similarity">
    <text evidence="7">Belongs to the binding-protein-dependent transport system permease family.</text>
</comment>
<feature type="transmembrane region" description="Helical" evidence="7">
    <location>
        <begin position="74"/>
        <end position="96"/>
    </location>
</feature>
<feature type="transmembrane region" description="Helical" evidence="7">
    <location>
        <begin position="143"/>
        <end position="160"/>
    </location>
</feature>
<keyword evidence="2 7" id="KW-0813">Transport</keyword>
<dbReference type="Gene3D" id="1.10.3720.10">
    <property type="entry name" value="MetI-like"/>
    <property type="match status" value="1"/>
</dbReference>
<dbReference type="OrthoDB" id="369039at2"/>
<evidence type="ECO:0000256" key="1">
    <source>
        <dbReference type="ARBA" id="ARBA00004651"/>
    </source>
</evidence>
<keyword evidence="4 7" id="KW-0812">Transmembrane</keyword>
<name>V8FZB4_9BURK</name>
<keyword evidence="6 7" id="KW-0472">Membrane</keyword>
<dbReference type="PROSITE" id="PS50928">
    <property type="entry name" value="ABC_TM1"/>
    <property type="match status" value="1"/>
</dbReference>
<evidence type="ECO:0000259" key="8">
    <source>
        <dbReference type="PROSITE" id="PS50928"/>
    </source>
</evidence>
<reference evidence="9 10" key="1">
    <citation type="submission" date="2013-11" db="EMBL/GenBank/DDBJ databases">
        <title>Genomic analysis of Pelistega sp. HM-7.</title>
        <authorList>
            <person name="Kumbhare S.V."/>
            <person name="Shetty S.A."/>
            <person name="Sharma O."/>
            <person name="Dhotre D.P."/>
        </authorList>
    </citation>
    <scope>NUCLEOTIDE SEQUENCE [LARGE SCALE GENOMIC DNA]</scope>
    <source>
        <strain evidence="9 10">HM-7</strain>
    </source>
</reference>
<keyword evidence="3" id="KW-1003">Cell membrane</keyword>